<dbReference type="EMBL" id="MCGE01000039">
    <property type="protein sequence ID" value="ORZ06446.1"/>
    <property type="molecule type" value="Genomic_DNA"/>
</dbReference>
<sequence>MPSSKYKRIIENKDVVDGWKIDNLVSVKLKLYEVMDTKDKLKLFFLSCTTDSLNFSADILPTFATSNIDWPFRFQDNVPPFGMKHGAVNFDLTSVSTIHLIRMNDGYSKLNLKPLQYAVITCGMANYLITEFRRTRKPQCKQLGLNVPNTPISVVYIPICQFTARKKTEEGNVIEIEDHILLVGSFERNKWVLQCPQRRQRISEDDILRHCLDDDPGFDIY</sequence>
<comment type="caution">
    <text evidence="1">The sequence shown here is derived from an EMBL/GenBank/DDBJ whole genome shotgun (WGS) entry which is preliminary data.</text>
</comment>
<proteinExistence type="predicted"/>
<name>A0A1X2I0D9_9FUNG</name>
<gene>
    <name evidence="1" type="ORF">BCR42DRAFT_427159</name>
</gene>
<evidence type="ECO:0000313" key="1">
    <source>
        <dbReference type="EMBL" id="ORZ06446.1"/>
    </source>
</evidence>
<organism evidence="1 2">
    <name type="scientific">Absidia repens</name>
    <dbReference type="NCBI Taxonomy" id="90262"/>
    <lineage>
        <taxon>Eukaryota</taxon>
        <taxon>Fungi</taxon>
        <taxon>Fungi incertae sedis</taxon>
        <taxon>Mucoromycota</taxon>
        <taxon>Mucoromycotina</taxon>
        <taxon>Mucoromycetes</taxon>
        <taxon>Mucorales</taxon>
        <taxon>Cunninghamellaceae</taxon>
        <taxon>Absidia</taxon>
    </lineage>
</organism>
<dbReference type="AlphaFoldDB" id="A0A1X2I0D9"/>
<keyword evidence="2" id="KW-1185">Reference proteome</keyword>
<accession>A0A1X2I0D9</accession>
<reference evidence="1 2" key="1">
    <citation type="submission" date="2016-07" db="EMBL/GenBank/DDBJ databases">
        <title>Pervasive Adenine N6-methylation of Active Genes in Fungi.</title>
        <authorList>
            <consortium name="DOE Joint Genome Institute"/>
            <person name="Mondo S.J."/>
            <person name="Dannebaum R.O."/>
            <person name="Kuo R.C."/>
            <person name="Labutti K."/>
            <person name="Haridas S."/>
            <person name="Kuo A."/>
            <person name="Salamov A."/>
            <person name="Ahrendt S.R."/>
            <person name="Lipzen A."/>
            <person name="Sullivan W."/>
            <person name="Andreopoulos W.B."/>
            <person name="Clum A."/>
            <person name="Lindquist E."/>
            <person name="Daum C."/>
            <person name="Ramamoorthy G.K."/>
            <person name="Gryganskyi A."/>
            <person name="Culley D."/>
            <person name="Magnuson J.K."/>
            <person name="James T.Y."/>
            <person name="O'Malley M.A."/>
            <person name="Stajich J.E."/>
            <person name="Spatafora J.W."/>
            <person name="Visel A."/>
            <person name="Grigoriev I.V."/>
        </authorList>
    </citation>
    <scope>NUCLEOTIDE SEQUENCE [LARGE SCALE GENOMIC DNA]</scope>
    <source>
        <strain evidence="1 2">NRRL 1336</strain>
    </source>
</reference>
<evidence type="ECO:0000313" key="2">
    <source>
        <dbReference type="Proteomes" id="UP000193560"/>
    </source>
</evidence>
<protein>
    <submittedName>
        <fullName evidence="1">Uncharacterized protein</fullName>
    </submittedName>
</protein>
<dbReference type="Proteomes" id="UP000193560">
    <property type="component" value="Unassembled WGS sequence"/>
</dbReference>